<dbReference type="InterPro" id="IPR000760">
    <property type="entry name" value="Inositol_monophosphatase-like"/>
</dbReference>
<dbReference type="InterPro" id="IPR033942">
    <property type="entry name" value="IMPase"/>
</dbReference>
<evidence type="ECO:0000256" key="5">
    <source>
        <dbReference type="ARBA" id="ARBA00022671"/>
    </source>
</evidence>
<dbReference type="CDD" id="cd01639">
    <property type="entry name" value="IMPase"/>
    <property type="match status" value="1"/>
</dbReference>
<dbReference type="EC" id="3.1.3.25" evidence="9"/>
<dbReference type="Pfam" id="PF00459">
    <property type="entry name" value="Inositol_P"/>
    <property type="match status" value="1"/>
</dbReference>
<keyword evidence="7 9" id="KW-0378">Hydrolase</keyword>
<dbReference type="PROSITE" id="PS00630">
    <property type="entry name" value="IMP_2"/>
    <property type="match status" value="1"/>
</dbReference>
<dbReference type="InterPro" id="IPR020552">
    <property type="entry name" value="Inositol_monoPase_Li-sen"/>
</dbReference>
<dbReference type="PANTHER" id="PTHR20854">
    <property type="entry name" value="INOSITOL MONOPHOSPHATASE"/>
    <property type="match status" value="1"/>
</dbReference>
<dbReference type="PRINTS" id="PR00378">
    <property type="entry name" value="LIIMPHPHTASE"/>
</dbReference>
<dbReference type="InterPro" id="IPR020583">
    <property type="entry name" value="Inositol_monoP_metal-BS"/>
</dbReference>
<keyword evidence="6 9" id="KW-0479">Metal-binding</keyword>
<evidence type="ECO:0000256" key="2">
    <source>
        <dbReference type="ARBA" id="ARBA00001946"/>
    </source>
</evidence>
<gene>
    <name evidence="11" type="ORF">OEZ85_003924</name>
</gene>
<dbReference type="Proteomes" id="UP001244341">
    <property type="component" value="Chromosome 10b"/>
</dbReference>
<dbReference type="Gene3D" id="3.30.540.10">
    <property type="entry name" value="Fructose-1,6-Bisphosphatase, subunit A, domain 1"/>
    <property type="match status" value="1"/>
</dbReference>
<keyword evidence="12" id="KW-1185">Reference proteome</keyword>
<dbReference type="InterPro" id="IPR020550">
    <property type="entry name" value="Inositol_monophosphatase_CS"/>
</dbReference>
<evidence type="ECO:0000256" key="3">
    <source>
        <dbReference type="ARBA" id="ARBA00005152"/>
    </source>
</evidence>
<dbReference type="PANTHER" id="PTHR20854:SF4">
    <property type="entry name" value="INOSITOL-1-MONOPHOSPHATASE-RELATED"/>
    <property type="match status" value="1"/>
</dbReference>
<dbReference type="SUPFAM" id="SSF56655">
    <property type="entry name" value="Carbohydrate phosphatase"/>
    <property type="match status" value="1"/>
</dbReference>
<keyword evidence="8 9" id="KW-0460">Magnesium</keyword>
<evidence type="ECO:0000256" key="7">
    <source>
        <dbReference type="ARBA" id="ARBA00022801"/>
    </source>
</evidence>
<comment type="similarity">
    <text evidence="4 9">Belongs to the inositol monophosphatase superfamily.</text>
</comment>
<evidence type="ECO:0000256" key="10">
    <source>
        <dbReference type="SAM" id="MobiDB-lite"/>
    </source>
</evidence>
<evidence type="ECO:0000256" key="8">
    <source>
        <dbReference type="ARBA" id="ARBA00022842"/>
    </source>
</evidence>
<comment type="cofactor">
    <cofactor evidence="2 9">
        <name>Mg(2+)</name>
        <dbReference type="ChEBI" id="CHEBI:18420"/>
    </cofactor>
</comment>
<reference evidence="11 12" key="1">
    <citation type="submission" date="2023-05" db="EMBL/GenBank/DDBJ databases">
        <title>A 100% complete, gapless, phased diploid assembly of the Scenedesmus obliquus UTEX 3031 genome.</title>
        <authorList>
            <person name="Biondi T.C."/>
            <person name="Hanschen E.R."/>
            <person name="Kwon T."/>
            <person name="Eng W."/>
            <person name="Kruse C.P.S."/>
            <person name="Koehler S.I."/>
            <person name="Kunde Y."/>
            <person name="Gleasner C.D."/>
            <person name="You Mak K.T."/>
            <person name="Polle J."/>
            <person name="Hovde B.T."/>
            <person name="Starkenburg S.R."/>
        </authorList>
    </citation>
    <scope>NUCLEOTIDE SEQUENCE [LARGE SCALE GENOMIC DNA]</scope>
    <source>
        <strain evidence="11 12">DOE0152z</strain>
    </source>
</reference>
<sequence length="293" mass="30657">MEVDLQQCLRVAREAALAAGAIIKQNFGSGQLGIQQKSSHVDLVTETDKRCEEVIQSMLQQHFPQHKFIGEESAAANGGQVELTDAPTWMVDPLDGTTNFVHSYPFTCVSIGLSVKRQPVVGVVYNPMLGELAAAAHGLGATLNDQPMQVSSTQDLRAALFATEVGTMRSPETVAAVFDRIQTLTANMRSVRCCGSCAINLVGVACGRLDAFYEVGFGGCWDVAAGVCILREAGGQVLDPAGGPWDVMSRRVLASNAHLGPAVAQLLAGCKTSSEEPPAPAAAAAVAGSSQDS</sequence>
<dbReference type="EMBL" id="CP126217">
    <property type="protein sequence ID" value="WIA19289.1"/>
    <property type="molecule type" value="Genomic_DNA"/>
</dbReference>
<keyword evidence="5" id="KW-0452">Lithium</keyword>
<evidence type="ECO:0000313" key="11">
    <source>
        <dbReference type="EMBL" id="WIA19289.1"/>
    </source>
</evidence>
<evidence type="ECO:0000256" key="4">
    <source>
        <dbReference type="ARBA" id="ARBA00009759"/>
    </source>
</evidence>
<dbReference type="PROSITE" id="PS00629">
    <property type="entry name" value="IMP_1"/>
    <property type="match status" value="1"/>
</dbReference>
<organism evidence="11 12">
    <name type="scientific">Tetradesmus obliquus</name>
    <name type="common">Green alga</name>
    <name type="synonym">Acutodesmus obliquus</name>
    <dbReference type="NCBI Taxonomy" id="3088"/>
    <lineage>
        <taxon>Eukaryota</taxon>
        <taxon>Viridiplantae</taxon>
        <taxon>Chlorophyta</taxon>
        <taxon>core chlorophytes</taxon>
        <taxon>Chlorophyceae</taxon>
        <taxon>CS clade</taxon>
        <taxon>Sphaeropleales</taxon>
        <taxon>Scenedesmaceae</taxon>
        <taxon>Tetradesmus</taxon>
    </lineage>
</organism>
<evidence type="ECO:0000256" key="1">
    <source>
        <dbReference type="ARBA" id="ARBA00001033"/>
    </source>
</evidence>
<dbReference type="Gene3D" id="3.40.190.80">
    <property type="match status" value="1"/>
</dbReference>
<accession>A0ABY8UD44</accession>
<feature type="region of interest" description="Disordered" evidence="10">
    <location>
        <begin position="274"/>
        <end position="293"/>
    </location>
</feature>
<protein>
    <recommendedName>
        <fullName evidence="9">Inositol-1-monophosphatase</fullName>
        <ecNumber evidence="9">3.1.3.25</ecNumber>
    </recommendedName>
</protein>
<evidence type="ECO:0000256" key="9">
    <source>
        <dbReference type="RuleBase" id="RU364068"/>
    </source>
</evidence>
<comment type="pathway">
    <text evidence="3 9">Polyol metabolism; myo-inositol biosynthesis; myo-inositol from D-glucose 6-phosphate: step 2/2.</text>
</comment>
<dbReference type="PRINTS" id="PR00377">
    <property type="entry name" value="IMPHPHTASES"/>
</dbReference>
<comment type="catalytic activity">
    <reaction evidence="1 9">
        <text>a myo-inositol phosphate + H2O = myo-inositol + phosphate</text>
        <dbReference type="Rhea" id="RHEA:24056"/>
        <dbReference type="ChEBI" id="CHEBI:15377"/>
        <dbReference type="ChEBI" id="CHEBI:17268"/>
        <dbReference type="ChEBI" id="CHEBI:43474"/>
        <dbReference type="ChEBI" id="CHEBI:84139"/>
        <dbReference type="EC" id="3.1.3.25"/>
    </reaction>
</comment>
<evidence type="ECO:0000256" key="6">
    <source>
        <dbReference type="ARBA" id="ARBA00022723"/>
    </source>
</evidence>
<evidence type="ECO:0000313" key="12">
    <source>
        <dbReference type="Proteomes" id="UP001244341"/>
    </source>
</evidence>
<proteinExistence type="inferred from homology"/>
<name>A0ABY8UD44_TETOB</name>